<protein>
    <submittedName>
        <fullName evidence="6">Arginase family protein</fullName>
    </submittedName>
</protein>
<feature type="compositionally biased region" description="Polar residues" evidence="5">
    <location>
        <begin position="15"/>
        <end position="24"/>
    </location>
</feature>
<keyword evidence="1" id="KW-0479">Metal-binding</keyword>
<dbReference type="InterPro" id="IPR023696">
    <property type="entry name" value="Ureohydrolase_dom_sf"/>
</dbReference>
<evidence type="ECO:0000313" key="6">
    <source>
        <dbReference type="EMBL" id="QXJ23327.1"/>
    </source>
</evidence>
<dbReference type="PANTHER" id="PTHR43782">
    <property type="entry name" value="ARGINASE"/>
    <property type="match status" value="1"/>
</dbReference>
<organism evidence="6 7">
    <name type="scientific">Actinomadura graeca</name>
    <dbReference type="NCBI Taxonomy" id="2750812"/>
    <lineage>
        <taxon>Bacteria</taxon>
        <taxon>Bacillati</taxon>
        <taxon>Actinomycetota</taxon>
        <taxon>Actinomycetes</taxon>
        <taxon>Streptosporangiales</taxon>
        <taxon>Thermomonosporaceae</taxon>
        <taxon>Actinomadura</taxon>
    </lineage>
</organism>
<sequence>MRRGHGQAEDPVGQAAQNGHRNSSACSTLNVRLRRVISVLDAPSNLGLRPPREGHEPGVRGLARALREHGIAGRAGAEDAGRVDPPPYVFGPDHTTGYLNGPALAEYSARLAARVGGLLDAGRFPLVLGGDCSILLGPMLALRARGTYGLAHLDGHDDYSPRLDPAAHAGRLTAGGLALGLVTGHGPGALTDLDGLRPYVAEEHVAHIGVQREPEDHADSDLAAFDTSRIDRYPIEYVREHGADAAARAARAHLEDAPIEGFWIHLDADILDRSVMPAVDSPNPDGLSFAELTSVLATLLASPRAVGLHVGIYDPELDPDGTAGAALTSALTTALTTASADAPP</sequence>
<dbReference type="SUPFAM" id="SSF52768">
    <property type="entry name" value="Arginase/deacetylase"/>
    <property type="match status" value="1"/>
</dbReference>
<evidence type="ECO:0000256" key="2">
    <source>
        <dbReference type="ARBA" id="ARBA00022801"/>
    </source>
</evidence>
<dbReference type="CDD" id="cd09999">
    <property type="entry name" value="Arginase-like_1"/>
    <property type="match status" value="1"/>
</dbReference>
<keyword evidence="2" id="KW-0378">Hydrolase</keyword>
<name>A0ABX8QX74_9ACTN</name>
<dbReference type="EMBL" id="CP059572">
    <property type="protein sequence ID" value="QXJ23327.1"/>
    <property type="molecule type" value="Genomic_DNA"/>
</dbReference>
<evidence type="ECO:0000256" key="3">
    <source>
        <dbReference type="ARBA" id="ARBA00023211"/>
    </source>
</evidence>
<dbReference type="PROSITE" id="PS51409">
    <property type="entry name" value="ARGINASE_2"/>
    <property type="match status" value="1"/>
</dbReference>
<comment type="similarity">
    <text evidence="4">Belongs to the arginase family.</text>
</comment>
<proteinExistence type="inferred from homology"/>
<dbReference type="Pfam" id="PF00491">
    <property type="entry name" value="Arginase"/>
    <property type="match status" value="1"/>
</dbReference>
<gene>
    <name evidence="6" type="ORF">AGRA3207_004468</name>
</gene>
<evidence type="ECO:0000256" key="4">
    <source>
        <dbReference type="PROSITE-ProRule" id="PRU00742"/>
    </source>
</evidence>
<evidence type="ECO:0000256" key="5">
    <source>
        <dbReference type="SAM" id="MobiDB-lite"/>
    </source>
</evidence>
<keyword evidence="7" id="KW-1185">Reference proteome</keyword>
<dbReference type="PANTHER" id="PTHR43782:SF3">
    <property type="entry name" value="ARGINASE"/>
    <property type="match status" value="1"/>
</dbReference>
<keyword evidence="3" id="KW-0464">Manganese</keyword>
<dbReference type="Proteomes" id="UP001049518">
    <property type="component" value="Chromosome"/>
</dbReference>
<feature type="region of interest" description="Disordered" evidence="5">
    <location>
        <begin position="1"/>
        <end position="24"/>
    </location>
</feature>
<accession>A0ABX8QX74</accession>
<dbReference type="InterPro" id="IPR006035">
    <property type="entry name" value="Ureohydrolase"/>
</dbReference>
<evidence type="ECO:0000256" key="1">
    <source>
        <dbReference type="ARBA" id="ARBA00022723"/>
    </source>
</evidence>
<dbReference type="Gene3D" id="3.40.800.10">
    <property type="entry name" value="Ureohydrolase domain"/>
    <property type="match status" value="1"/>
</dbReference>
<evidence type="ECO:0000313" key="7">
    <source>
        <dbReference type="Proteomes" id="UP001049518"/>
    </source>
</evidence>
<reference evidence="6" key="1">
    <citation type="submission" date="2020-07" db="EMBL/GenBank/DDBJ databases">
        <authorList>
            <person name="Tarantini F.S."/>
            <person name="Hong K.W."/>
            <person name="Chan K.G."/>
        </authorList>
    </citation>
    <scope>NUCLEOTIDE SEQUENCE</scope>
    <source>
        <strain evidence="6">32-07</strain>
    </source>
</reference>